<gene>
    <name evidence="2" type="ORF">CVIRNUC_000184</name>
</gene>
<evidence type="ECO:0000313" key="2">
    <source>
        <dbReference type="EMBL" id="CAK0732798.1"/>
    </source>
</evidence>
<accession>A0AAV1HT20</accession>
<comment type="caution">
    <text evidence="2">The sequence shown here is derived from an EMBL/GenBank/DDBJ whole genome shotgun (WGS) entry which is preliminary data.</text>
</comment>
<organism evidence="2 3">
    <name type="scientific">Coccomyxa viridis</name>
    <dbReference type="NCBI Taxonomy" id="1274662"/>
    <lineage>
        <taxon>Eukaryota</taxon>
        <taxon>Viridiplantae</taxon>
        <taxon>Chlorophyta</taxon>
        <taxon>core chlorophytes</taxon>
        <taxon>Trebouxiophyceae</taxon>
        <taxon>Trebouxiophyceae incertae sedis</taxon>
        <taxon>Coccomyxaceae</taxon>
        <taxon>Coccomyxa</taxon>
    </lineage>
</organism>
<dbReference type="AlphaFoldDB" id="A0AAV1HT20"/>
<dbReference type="Proteomes" id="UP001314263">
    <property type="component" value="Unassembled WGS sequence"/>
</dbReference>
<feature type="region of interest" description="Disordered" evidence="1">
    <location>
        <begin position="291"/>
        <end position="353"/>
    </location>
</feature>
<proteinExistence type="predicted"/>
<evidence type="ECO:0000256" key="1">
    <source>
        <dbReference type="SAM" id="MobiDB-lite"/>
    </source>
</evidence>
<evidence type="ECO:0000313" key="3">
    <source>
        <dbReference type="Proteomes" id="UP001314263"/>
    </source>
</evidence>
<protein>
    <submittedName>
        <fullName evidence="2">Uncharacterized protein</fullName>
    </submittedName>
</protein>
<name>A0AAV1HT20_9CHLO</name>
<reference evidence="2 3" key="1">
    <citation type="submission" date="2023-10" db="EMBL/GenBank/DDBJ databases">
        <authorList>
            <person name="Maclean D."/>
            <person name="Macfadyen A."/>
        </authorList>
    </citation>
    <scope>NUCLEOTIDE SEQUENCE [LARGE SCALE GENOMIC DNA]</scope>
</reference>
<keyword evidence="3" id="KW-1185">Reference proteome</keyword>
<feature type="compositionally biased region" description="Low complexity" evidence="1">
    <location>
        <begin position="292"/>
        <end position="301"/>
    </location>
</feature>
<dbReference type="EMBL" id="CAUYUE010000001">
    <property type="protein sequence ID" value="CAK0732798.1"/>
    <property type="molecule type" value="Genomic_DNA"/>
</dbReference>
<sequence>MIGIDGHLTALQAKIIGRLLEPERVPWKAYFSGWLAMPLTAEQRAAVPAQSQHLWQLGTGLPFSSFPSQSIQAPRRVAAHLEAFRQLHPHRLVSPEDMPFQEPAQQQEMALLLDAMPAAWAAHIHGPSPQPTHLASADPADRRIFCPGPDGHLTHTYTASSTAALLAVEQLPQPTLGQDLPAGLRPVLVIQWDPTRPWHPRHSAGQHQVPALGPHLVGAWSEGTVDPRSWGFSSVPAHEYVVRDSASRLRALRRILAGQQDAISPIRPTIWASAYGDEHSGIRRLEARRAARQAAQGQHAQPEQPGPSRVRGAPDPSSDAAWMHPSRSRLPSRGYVRGGPSGRGRVSLALPGG</sequence>